<name>A0A6A6U5A0_9PEZI</name>
<accession>A0A6A6U5A0</accession>
<sequence length="494" mass="56861">MITSKRRRRTDLPGKSAESSKSYSIKRRKTGRASRLPMSKKRLSPLERLPTEVLELVFFFCPNPALPKSSPLIGRALSSRTFLLLVCKNLLTHHLWLKSMQVEMAMYPEEVEERDEALHAIYERLQTRAQLLCSLFEEPWADLVFMRSFIVVQEQVLDKMIAESDEWACNFSESYFDDERLADQSLSFYWRDRSQLLGLRPPAKLLTKHLSADEVALYKLLVSEFQMRLDVFDFANIQDASFCIVNFAIPQKQWFMLQHLLHAPGDSLSYYCLLESIDTSRREVFNACWARNPIDYHHYPAMICHRGNAAGYVKVTQDMVRSAVLEHGCHFPIVSTLLAHSLYSHASMNYLDEDLWTWAETEQVKGPWLQRYLRNMADVAEHIQHDPPEAFEPYRQSRISDLVSLDLSNNPAMQRLGVPHSLLDQLFLGLLGGDELGNELKLNNDLSNIESRTPTEGDLASIAIHTVIKIHEVIEHVKGCRQEGVHFCARGDRP</sequence>
<reference evidence="2" key="1">
    <citation type="journal article" date="2020" name="Stud. Mycol.">
        <title>101 Dothideomycetes genomes: a test case for predicting lifestyles and emergence of pathogens.</title>
        <authorList>
            <person name="Haridas S."/>
            <person name="Albert R."/>
            <person name="Binder M."/>
            <person name="Bloem J."/>
            <person name="Labutti K."/>
            <person name="Salamov A."/>
            <person name="Andreopoulos B."/>
            <person name="Baker S."/>
            <person name="Barry K."/>
            <person name="Bills G."/>
            <person name="Bluhm B."/>
            <person name="Cannon C."/>
            <person name="Castanera R."/>
            <person name="Culley D."/>
            <person name="Daum C."/>
            <person name="Ezra D."/>
            <person name="Gonzalez J."/>
            <person name="Henrissat B."/>
            <person name="Kuo A."/>
            <person name="Liang C."/>
            <person name="Lipzen A."/>
            <person name="Lutzoni F."/>
            <person name="Magnuson J."/>
            <person name="Mondo S."/>
            <person name="Nolan M."/>
            <person name="Ohm R."/>
            <person name="Pangilinan J."/>
            <person name="Park H.-J."/>
            <person name="Ramirez L."/>
            <person name="Alfaro M."/>
            <person name="Sun H."/>
            <person name="Tritt A."/>
            <person name="Yoshinaga Y."/>
            <person name="Zwiers L.-H."/>
            <person name="Turgeon B."/>
            <person name="Goodwin S."/>
            <person name="Spatafora J."/>
            <person name="Crous P."/>
            <person name="Grigoriev I."/>
        </authorList>
    </citation>
    <scope>NUCLEOTIDE SEQUENCE</scope>
    <source>
        <strain evidence="2">CBS 115976</strain>
    </source>
</reference>
<keyword evidence="3" id="KW-1185">Reference proteome</keyword>
<evidence type="ECO:0000256" key="1">
    <source>
        <dbReference type="SAM" id="MobiDB-lite"/>
    </source>
</evidence>
<organism evidence="2 3">
    <name type="scientific">Microthyrium microscopicum</name>
    <dbReference type="NCBI Taxonomy" id="703497"/>
    <lineage>
        <taxon>Eukaryota</taxon>
        <taxon>Fungi</taxon>
        <taxon>Dikarya</taxon>
        <taxon>Ascomycota</taxon>
        <taxon>Pezizomycotina</taxon>
        <taxon>Dothideomycetes</taxon>
        <taxon>Dothideomycetes incertae sedis</taxon>
        <taxon>Microthyriales</taxon>
        <taxon>Microthyriaceae</taxon>
        <taxon>Microthyrium</taxon>
    </lineage>
</organism>
<dbReference type="AlphaFoldDB" id="A0A6A6U5A0"/>
<evidence type="ECO:0000313" key="2">
    <source>
        <dbReference type="EMBL" id="KAF2666308.1"/>
    </source>
</evidence>
<gene>
    <name evidence="2" type="ORF">BT63DRAFT_428074</name>
</gene>
<feature type="region of interest" description="Disordered" evidence="1">
    <location>
        <begin position="1"/>
        <end position="39"/>
    </location>
</feature>
<dbReference type="Proteomes" id="UP000799302">
    <property type="component" value="Unassembled WGS sequence"/>
</dbReference>
<feature type="compositionally biased region" description="Basic residues" evidence="1">
    <location>
        <begin position="24"/>
        <end position="39"/>
    </location>
</feature>
<dbReference type="EMBL" id="MU004239">
    <property type="protein sequence ID" value="KAF2666308.1"/>
    <property type="molecule type" value="Genomic_DNA"/>
</dbReference>
<protein>
    <submittedName>
        <fullName evidence="2">Uncharacterized protein</fullName>
    </submittedName>
</protein>
<proteinExistence type="predicted"/>
<evidence type="ECO:0000313" key="3">
    <source>
        <dbReference type="Proteomes" id="UP000799302"/>
    </source>
</evidence>
<dbReference type="OrthoDB" id="1875589at2759"/>